<evidence type="ECO:0000313" key="9">
    <source>
        <dbReference type="RefSeq" id="XP_026190590.1"/>
    </source>
</evidence>
<dbReference type="InterPro" id="IPR016024">
    <property type="entry name" value="ARM-type_fold"/>
</dbReference>
<accession>A0A6P6RTZ6</accession>
<dbReference type="OrthoDB" id="329768at2759"/>
<feature type="domain" description="TOG" evidence="7">
    <location>
        <begin position="444"/>
        <end position="686"/>
    </location>
</feature>
<evidence type="ECO:0000259" key="7">
    <source>
        <dbReference type="SMART" id="SM01349"/>
    </source>
</evidence>
<evidence type="ECO:0000256" key="1">
    <source>
        <dbReference type="ARBA" id="ARBA00004496"/>
    </source>
</evidence>
<evidence type="ECO:0000313" key="8">
    <source>
        <dbReference type="Proteomes" id="UP000515125"/>
    </source>
</evidence>
<dbReference type="SMART" id="SM01349">
    <property type="entry name" value="TOG"/>
    <property type="match status" value="1"/>
</dbReference>
<dbReference type="Gene3D" id="1.25.10.10">
    <property type="entry name" value="Leucine-rich Repeat Variant"/>
    <property type="match status" value="1"/>
</dbReference>
<sequence length="1227" mass="131796">MDPSSFCALLEATLNPDSAVRREAESRITELKKGAPDVFVSCLLQTLGEHPAEQLRLQAAVLLRSSAFGGSLDGETNVWGRLSQQTRENVKTSLIRCVENESSKTVRSNICNTAADLACDLVPIDQWPTLGPQLLSLIYTNEPHKQQGALHILSEVIPALGPQLGSTDGGPQLAALVRGCLSTAKPAETRAEALSLLVALVEDAQRSIYRKVGTAESPVALLVIAAIEAALRQAGAEVTQGEAPDCQLAERVLGLVVQLLEADRGGGAALFKGHVSLVLDYLLSLANAGKALPSLAERAQAAATAAAAAAAAAAGSATPDAGPSVAGAACAATADKAEGFETVRRLAIEAVLCYAEQKPQTIAGCTESLKETIATLLRCMLEAQGEDYEDWFQSGEESDDDQRMYDIGEEGLDRVARCFDEHDDEAVGSSGSRRKRESLSAATNMLPLLAELIKPFLVQEHWVYRFVALMAISQTVEYIPSGEEQQLAAVVDTVAKGLRDSDFHVRFAACQCLGQLSLDHAPTVQHEYSHVLLEPLIGCFSDPTPRVRSHACAAFVNFAEELEKKQMREIVQVVMPKILQLADTSSPLLVRQHAITCVAVIAGVLEKEFQPYYSAVLPALLRLVQETNPQGTHKETVLLSNLKCKAIEAASIVGYSVGREVFAPDSGFVMEQLLQLYNATEAPLTADSKSNSTSSTTDGDETETVREYLTEAIARLCRVMEADFIPFLGRLLPQLFSVLSVEPKIVKEDEIEAEEGEDAFDDMTYVMIDEGKSLGLRTSLLEEQERALELLQTIFSVLAKPLAAAAAVAETADEVRGLLVQTGRAVTPLLRHLLSESVKERALEATGALLGVLALCPLLNDIRKALLVQTLNDTFSSLSEAEAEPDSIQSQASGLVQCIETAGGGILDAVEVAEQVRRVLELLGKSSERRTELAAKRHAEEELEDDDLTEIEDDEETEQTLRSTLVELIGALMASHPAEFLGGPSIETALQFAEGLLVSQACSEDKAVGLFVCCDILQHLKGGAMGLWPRFLPQVLECLLCEDQRVVQAAAYGVQQAAKIEGFANFAGTAANSLLQVIRNGKDKRGKLHAAAIDNAVAALGDLVEYQGTALGSEVHALTATWLEQLPLKQDATEGIRVHRQLLDALQRDRNGFFSGDIARVSRALGVLAGIYKTTFVDADLEKDIVTVFHKISTSGEPAPLEQLAKGFTSKQAKKLGRILEDAPAPA</sequence>
<dbReference type="Pfam" id="PF18829">
    <property type="entry name" value="Importin_rep_6"/>
    <property type="match status" value="1"/>
</dbReference>
<dbReference type="GO" id="GO:0005634">
    <property type="term" value="C:nucleus"/>
    <property type="evidence" value="ECO:0007669"/>
    <property type="project" value="UniProtKB-SubCell"/>
</dbReference>
<keyword evidence="2" id="KW-0813">Transport</keyword>
<dbReference type="InterPro" id="IPR040122">
    <property type="entry name" value="Importin_beta"/>
</dbReference>
<protein>
    <submittedName>
        <fullName evidence="9">Importin-5</fullName>
    </submittedName>
</protein>
<dbReference type="RefSeq" id="XP_026190590.1">
    <property type="nucleotide sequence ID" value="XM_026334805.1"/>
</dbReference>
<feature type="region of interest" description="Disordered" evidence="6">
    <location>
        <begin position="931"/>
        <end position="954"/>
    </location>
</feature>
<evidence type="ECO:0000256" key="4">
    <source>
        <dbReference type="ARBA" id="ARBA00022737"/>
    </source>
</evidence>
<evidence type="ECO:0000256" key="3">
    <source>
        <dbReference type="ARBA" id="ARBA00022490"/>
    </source>
</evidence>
<keyword evidence="3" id="KW-0963">Cytoplasm</keyword>
<dbReference type="InterPro" id="IPR034085">
    <property type="entry name" value="TOG"/>
</dbReference>
<keyword evidence="5" id="KW-0653">Protein transport</keyword>
<dbReference type="InterPro" id="IPR041389">
    <property type="entry name" value="Importin_rep_6"/>
</dbReference>
<dbReference type="SUPFAM" id="SSF48371">
    <property type="entry name" value="ARM repeat"/>
    <property type="match status" value="1"/>
</dbReference>
<evidence type="ECO:0000256" key="2">
    <source>
        <dbReference type="ARBA" id="ARBA00022448"/>
    </source>
</evidence>
<dbReference type="GeneID" id="34620156"/>
<feature type="compositionally biased region" description="Basic and acidic residues" evidence="6">
    <location>
        <begin position="931"/>
        <end position="940"/>
    </location>
</feature>
<dbReference type="Proteomes" id="UP000515125">
    <property type="component" value="Unplaced"/>
</dbReference>
<name>A0A6P6RTZ6_9EIME</name>
<evidence type="ECO:0000256" key="6">
    <source>
        <dbReference type="SAM" id="MobiDB-lite"/>
    </source>
</evidence>
<dbReference type="Pfam" id="PF12717">
    <property type="entry name" value="Cnd1"/>
    <property type="match status" value="1"/>
</dbReference>
<dbReference type="InterPro" id="IPR032682">
    <property type="entry name" value="Cnd1_C"/>
</dbReference>
<dbReference type="PANTHER" id="PTHR10527">
    <property type="entry name" value="IMPORTIN BETA"/>
    <property type="match status" value="1"/>
</dbReference>
<dbReference type="GO" id="GO:0006606">
    <property type="term" value="P:protein import into nucleus"/>
    <property type="evidence" value="ECO:0007669"/>
    <property type="project" value="InterPro"/>
</dbReference>
<feature type="compositionally biased region" description="Acidic residues" evidence="6">
    <location>
        <begin position="941"/>
        <end position="954"/>
    </location>
</feature>
<dbReference type="InterPro" id="IPR041653">
    <property type="entry name" value="Importin_rep_4"/>
</dbReference>
<dbReference type="GO" id="GO:0005737">
    <property type="term" value="C:cytoplasm"/>
    <property type="evidence" value="ECO:0007669"/>
    <property type="project" value="UniProtKB-SubCell"/>
</dbReference>
<keyword evidence="8" id="KW-1185">Reference proteome</keyword>
<gene>
    <name evidence="9" type="primary">LOC34620156</name>
</gene>
<evidence type="ECO:0000256" key="5">
    <source>
        <dbReference type="ARBA" id="ARBA00022927"/>
    </source>
</evidence>
<dbReference type="InterPro" id="IPR011989">
    <property type="entry name" value="ARM-like"/>
</dbReference>
<keyword evidence="4" id="KW-0677">Repeat</keyword>
<organism evidence="8 9">
    <name type="scientific">Cyclospora cayetanensis</name>
    <dbReference type="NCBI Taxonomy" id="88456"/>
    <lineage>
        <taxon>Eukaryota</taxon>
        <taxon>Sar</taxon>
        <taxon>Alveolata</taxon>
        <taxon>Apicomplexa</taxon>
        <taxon>Conoidasida</taxon>
        <taxon>Coccidia</taxon>
        <taxon>Eucoccidiorida</taxon>
        <taxon>Eimeriorina</taxon>
        <taxon>Eimeriidae</taxon>
        <taxon>Cyclospora</taxon>
    </lineage>
</organism>
<reference evidence="9" key="1">
    <citation type="submission" date="2025-08" db="UniProtKB">
        <authorList>
            <consortium name="RefSeq"/>
        </authorList>
    </citation>
    <scope>IDENTIFICATION</scope>
</reference>
<dbReference type="Pfam" id="PF18808">
    <property type="entry name" value="Importin_rep_4"/>
    <property type="match status" value="1"/>
</dbReference>
<proteinExistence type="predicted"/>
<dbReference type="AlphaFoldDB" id="A0A6P6RTZ6"/>
<comment type="subcellular location">
    <subcellularLocation>
        <location evidence="1">Cytoplasm</location>
    </subcellularLocation>
</comment>